<protein>
    <submittedName>
        <fullName evidence="7">Glycosyltransferase family 2 protein</fullName>
    </submittedName>
</protein>
<keyword evidence="5" id="KW-0472">Membrane</keyword>
<keyword evidence="2" id="KW-0328">Glycosyltransferase</keyword>
<dbReference type="InterPro" id="IPR029044">
    <property type="entry name" value="Nucleotide-diphossugar_trans"/>
</dbReference>
<proteinExistence type="inferred from homology"/>
<feature type="transmembrane region" description="Helical" evidence="5">
    <location>
        <begin position="293"/>
        <end position="313"/>
    </location>
</feature>
<sequence>MNVSIIIKTLNEEKRIAQTIEAALAALSVTTGEIILADSGSSDRTIEIASGYPVRIVQIMPPAQPSCGIGPQLGYQYSTGRYVCLIDGDMELEPDFLQEAIGYLDDHPRAAGVTGHVEEKMLDNLEYARRVGRNPPELRVGDIDRMNGGGVYRRSAIEGIGYFTDRNLHCHEEFDLGVRLRHAGWSLHRLDRRFVSHYGHSVNAYSLLVRRWKTKYLFGIGEVLRASMGQPYLKQVLGGLPELRLWAAVACWMLLSVALLLFIPQKLAAVFVVSLLAGCVVGLVSIRKASLRMGIYTVVAWLFHTAALPFGYFRPRLDPRLWVESREVGGRDAEDAVADGPADGHHMPEPRYRLG</sequence>
<feature type="transmembrane region" description="Helical" evidence="5">
    <location>
        <begin position="269"/>
        <end position="286"/>
    </location>
</feature>
<dbReference type="InterPro" id="IPR001173">
    <property type="entry name" value="Glyco_trans_2-like"/>
</dbReference>
<comment type="similarity">
    <text evidence="1">Belongs to the glycosyltransferase 2 family.</text>
</comment>
<reference evidence="7 8" key="1">
    <citation type="submission" date="2020-11" db="EMBL/GenBank/DDBJ databases">
        <authorList>
            <person name="Lassalle F."/>
        </authorList>
    </citation>
    <scope>NUCLEOTIDE SEQUENCE [LARGE SCALE GENOMIC DNA]</scope>
    <source>
        <strain evidence="7 8">JC140</strain>
    </source>
</reference>
<organism evidence="7 8">
    <name type="scientific">Pseudorhizobium endolithicum</name>
    <dbReference type="NCBI Taxonomy" id="1191678"/>
    <lineage>
        <taxon>Bacteria</taxon>
        <taxon>Pseudomonadati</taxon>
        <taxon>Pseudomonadota</taxon>
        <taxon>Alphaproteobacteria</taxon>
        <taxon>Hyphomicrobiales</taxon>
        <taxon>Rhizobiaceae</taxon>
        <taxon>Rhizobium/Agrobacterium group</taxon>
        <taxon>Pseudorhizobium</taxon>
    </lineage>
</organism>
<evidence type="ECO:0000256" key="4">
    <source>
        <dbReference type="SAM" id="MobiDB-lite"/>
    </source>
</evidence>
<name>A0ABN7JNV7_9HYPH</name>
<comment type="caution">
    <text evidence="7">The sequence shown here is derived from an EMBL/GenBank/DDBJ whole genome shotgun (WGS) entry which is preliminary data.</text>
</comment>
<keyword evidence="5" id="KW-0812">Transmembrane</keyword>
<evidence type="ECO:0000256" key="3">
    <source>
        <dbReference type="ARBA" id="ARBA00022679"/>
    </source>
</evidence>
<gene>
    <name evidence="7" type="ORF">REJC140_00726</name>
</gene>
<dbReference type="Pfam" id="PF00535">
    <property type="entry name" value="Glycos_transf_2"/>
    <property type="match status" value="1"/>
</dbReference>
<dbReference type="EMBL" id="CABFWF030000012">
    <property type="protein sequence ID" value="CAD7039227.1"/>
    <property type="molecule type" value="Genomic_DNA"/>
</dbReference>
<dbReference type="PANTHER" id="PTHR43630">
    <property type="entry name" value="POLY-BETA-1,6-N-ACETYL-D-GLUCOSAMINE SYNTHASE"/>
    <property type="match status" value="1"/>
</dbReference>
<feature type="region of interest" description="Disordered" evidence="4">
    <location>
        <begin position="333"/>
        <end position="355"/>
    </location>
</feature>
<dbReference type="Proteomes" id="UP000606921">
    <property type="component" value="Unassembled WGS sequence"/>
</dbReference>
<accession>A0ABN7JNV7</accession>
<keyword evidence="8" id="KW-1185">Reference proteome</keyword>
<dbReference type="SUPFAM" id="SSF53448">
    <property type="entry name" value="Nucleotide-diphospho-sugar transferases"/>
    <property type="match status" value="1"/>
</dbReference>
<keyword evidence="3" id="KW-0808">Transferase</keyword>
<evidence type="ECO:0000256" key="5">
    <source>
        <dbReference type="SAM" id="Phobius"/>
    </source>
</evidence>
<dbReference type="CDD" id="cd00761">
    <property type="entry name" value="Glyco_tranf_GTA_type"/>
    <property type="match status" value="1"/>
</dbReference>
<dbReference type="RefSeq" id="WP_142592776.1">
    <property type="nucleotide sequence ID" value="NZ_CABFWF030000012.1"/>
</dbReference>
<feature type="transmembrane region" description="Helical" evidence="5">
    <location>
        <begin position="243"/>
        <end position="263"/>
    </location>
</feature>
<evidence type="ECO:0000259" key="6">
    <source>
        <dbReference type="Pfam" id="PF00535"/>
    </source>
</evidence>
<dbReference type="Gene3D" id="3.90.550.10">
    <property type="entry name" value="Spore Coat Polysaccharide Biosynthesis Protein SpsA, Chain A"/>
    <property type="match status" value="1"/>
</dbReference>
<evidence type="ECO:0000313" key="7">
    <source>
        <dbReference type="EMBL" id="CAD7039227.1"/>
    </source>
</evidence>
<feature type="domain" description="Glycosyltransferase 2-like" evidence="6">
    <location>
        <begin position="4"/>
        <end position="128"/>
    </location>
</feature>
<keyword evidence="5" id="KW-1133">Transmembrane helix</keyword>
<dbReference type="PANTHER" id="PTHR43630:SF1">
    <property type="entry name" value="POLY-BETA-1,6-N-ACETYL-D-GLUCOSAMINE SYNTHASE"/>
    <property type="match status" value="1"/>
</dbReference>
<evidence type="ECO:0000256" key="1">
    <source>
        <dbReference type="ARBA" id="ARBA00006739"/>
    </source>
</evidence>
<evidence type="ECO:0000313" key="8">
    <source>
        <dbReference type="Proteomes" id="UP000606921"/>
    </source>
</evidence>
<evidence type="ECO:0000256" key="2">
    <source>
        <dbReference type="ARBA" id="ARBA00022676"/>
    </source>
</evidence>
<feature type="compositionally biased region" description="Basic and acidic residues" evidence="4">
    <location>
        <begin position="342"/>
        <end position="355"/>
    </location>
</feature>